<gene>
    <name evidence="5" type="ORF">DFH94DRAFT_719578</name>
</gene>
<evidence type="ECO:0000313" key="6">
    <source>
        <dbReference type="Proteomes" id="UP000759537"/>
    </source>
</evidence>
<keyword evidence="2 4" id="KW-0689">Ribosomal protein</keyword>
<dbReference type="GO" id="GO:0003735">
    <property type="term" value="F:structural constituent of ribosome"/>
    <property type="evidence" value="ECO:0007669"/>
    <property type="project" value="InterPro"/>
</dbReference>
<dbReference type="AlphaFoldDB" id="A0A9P5TD69"/>
<comment type="caution">
    <text evidence="5">The sequence shown here is derived from an EMBL/GenBank/DDBJ whole genome shotgun (WGS) entry which is preliminary data.</text>
</comment>
<protein>
    <recommendedName>
        <fullName evidence="4">40S ribosomal protein S7</fullName>
    </recommendedName>
</protein>
<dbReference type="EMBL" id="WHVB01000003">
    <property type="protein sequence ID" value="KAF8485298.1"/>
    <property type="molecule type" value="Genomic_DNA"/>
</dbReference>
<dbReference type="InterPro" id="IPR000554">
    <property type="entry name" value="Ribosomal_eS7"/>
</dbReference>
<dbReference type="GO" id="GO:0032040">
    <property type="term" value="C:small-subunit processome"/>
    <property type="evidence" value="ECO:0007669"/>
    <property type="project" value="TreeGrafter"/>
</dbReference>
<dbReference type="OrthoDB" id="1724687at2759"/>
<dbReference type="GO" id="GO:0042274">
    <property type="term" value="P:ribosomal small subunit biogenesis"/>
    <property type="evidence" value="ECO:0007669"/>
    <property type="project" value="TreeGrafter"/>
</dbReference>
<dbReference type="GO" id="GO:0022627">
    <property type="term" value="C:cytosolic small ribosomal subunit"/>
    <property type="evidence" value="ECO:0007669"/>
    <property type="project" value="TreeGrafter"/>
</dbReference>
<evidence type="ECO:0000313" key="5">
    <source>
        <dbReference type="EMBL" id="KAF8485298.1"/>
    </source>
</evidence>
<dbReference type="PROSITE" id="PS00948">
    <property type="entry name" value="RIBOSOMAL_S7E"/>
    <property type="match status" value="1"/>
</dbReference>
<keyword evidence="6" id="KW-1185">Reference proteome</keyword>
<dbReference type="GO" id="GO:0006412">
    <property type="term" value="P:translation"/>
    <property type="evidence" value="ECO:0007669"/>
    <property type="project" value="InterPro"/>
</dbReference>
<evidence type="ECO:0000256" key="4">
    <source>
        <dbReference type="RuleBase" id="RU364105"/>
    </source>
</evidence>
<dbReference type="GO" id="GO:0006364">
    <property type="term" value="P:rRNA processing"/>
    <property type="evidence" value="ECO:0007669"/>
    <property type="project" value="TreeGrafter"/>
</dbReference>
<dbReference type="PANTHER" id="PTHR11278">
    <property type="entry name" value="40S RIBOSOMAL PROTEIN S7"/>
    <property type="match status" value="1"/>
</dbReference>
<reference evidence="5" key="1">
    <citation type="submission" date="2019-10" db="EMBL/GenBank/DDBJ databases">
        <authorList>
            <consortium name="DOE Joint Genome Institute"/>
            <person name="Kuo A."/>
            <person name="Miyauchi S."/>
            <person name="Kiss E."/>
            <person name="Drula E."/>
            <person name="Kohler A."/>
            <person name="Sanchez-Garcia M."/>
            <person name="Andreopoulos B."/>
            <person name="Barry K.W."/>
            <person name="Bonito G."/>
            <person name="Buee M."/>
            <person name="Carver A."/>
            <person name="Chen C."/>
            <person name="Cichocki N."/>
            <person name="Clum A."/>
            <person name="Culley D."/>
            <person name="Crous P.W."/>
            <person name="Fauchery L."/>
            <person name="Girlanda M."/>
            <person name="Hayes R."/>
            <person name="Keri Z."/>
            <person name="LaButti K."/>
            <person name="Lipzen A."/>
            <person name="Lombard V."/>
            <person name="Magnuson J."/>
            <person name="Maillard F."/>
            <person name="Morin E."/>
            <person name="Murat C."/>
            <person name="Nolan M."/>
            <person name="Ohm R."/>
            <person name="Pangilinan J."/>
            <person name="Pereira M."/>
            <person name="Perotto S."/>
            <person name="Peter M."/>
            <person name="Riley R."/>
            <person name="Sitrit Y."/>
            <person name="Stielow B."/>
            <person name="Szollosi G."/>
            <person name="Zifcakova L."/>
            <person name="Stursova M."/>
            <person name="Spatafora J.W."/>
            <person name="Tedersoo L."/>
            <person name="Vaario L.-M."/>
            <person name="Yamada A."/>
            <person name="Yan M."/>
            <person name="Wang P."/>
            <person name="Xu J."/>
            <person name="Bruns T."/>
            <person name="Baldrian P."/>
            <person name="Vilgalys R."/>
            <person name="Henrissat B."/>
            <person name="Grigoriev I.V."/>
            <person name="Hibbett D."/>
            <person name="Nagy L.G."/>
            <person name="Martin F.M."/>
        </authorList>
    </citation>
    <scope>NUCLEOTIDE SEQUENCE</scope>
    <source>
        <strain evidence="5">Prilba</strain>
    </source>
</reference>
<dbReference type="GO" id="GO:0030686">
    <property type="term" value="C:90S preribosome"/>
    <property type="evidence" value="ECO:0007669"/>
    <property type="project" value="TreeGrafter"/>
</dbReference>
<evidence type="ECO:0000256" key="1">
    <source>
        <dbReference type="ARBA" id="ARBA00007820"/>
    </source>
</evidence>
<proteinExistence type="inferred from homology"/>
<evidence type="ECO:0000256" key="3">
    <source>
        <dbReference type="ARBA" id="ARBA00023274"/>
    </source>
</evidence>
<dbReference type="Proteomes" id="UP000759537">
    <property type="component" value="Unassembled WGS sequence"/>
</dbReference>
<organism evidence="5 6">
    <name type="scientific">Russula ochroleuca</name>
    <dbReference type="NCBI Taxonomy" id="152965"/>
    <lineage>
        <taxon>Eukaryota</taxon>
        <taxon>Fungi</taxon>
        <taxon>Dikarya</taxon>
        <taxon>Basidiomycota</taxon>
        <taxon>Agaricomycotina</taxon>
        <taxon>Agaricomycetes</taxon>
        <taxon>Russulales</taxon>
        <taxon>Russulaceae</taxon>
        <taxon>Russula</taxon>
    </lineage>
</organism>
<evidence type="ECO:0000256" key="2">
    <source>
        <dbReference type="ARBA" id="ARBA00022980"/>
    </source>
</evidence>
<dbReference type="InterPro" id="IPR047861">
    <property type="entry name" value="Ribosomal_eS7_CS"/>
</dbReference>
<name>A0A9P5TD69_9AGAM</name>
<dbReference type="Pfam" id="PF01251">
    <property type="entry name" value="Ribosomal_S7e"/>
    <property type="match status" value="1"/>
</dbReference>
<comment type="similarity">
    <text evidence="1 4">Belongs to the eukaryotic ribosomal protein eS7 family.</text>
</comment>
<dbReference type="PANTHER" id="PTHR11278:SF0">
    <property type="entry name" value="SMALL RIBOSOMAL SUBUNIT PROTEIN ES7"/>
    <property type="match status" value="1"/>
</dbReference>
<sequence length="197" mass="22467">MSLEHKIVRLANAPTSPPDETETAVAQALLDLENSVPDLKMELRPLQISAAREVDVRGGKKAIVVFVPVPQLKAFHKVQARLTRELEKKFSDRHVVFVAQRRILRKPTRTSRVKQKRPRSRTLTNVHEKILEDLVFPTEIVGKRTRVNQDGSKLLKVFLDAKDSTSLEYKLDSFSSVYRRLTGKDVVFEFPVQAAQE</sequence>
<reference evidence="5" key="2">
    <citation type="journal article" date="2020" name="Nat. Commun.">
        <title>Large-scale genome sequencing of mycorrhizal fungi provides insights into the early evolution of symbiotic traits.</title>
        <authorList>
            <person name="Miyauchi S."/>
            <person name="Kiss E."/>
            <person name="Kuo A."/>
            <person name="Drula E."/>
            <person name="Kohler A."/>
            <person name="Sanchez-Garcia M."/>
            <person name="Morin E."/>
            <person name="Andreopoulos B."/>
            <person name="Barry K.W."/>
            <person name="Bonito G."/>
            <person name="Buee M."/>
            <person name="Carver A."/>
            <person name="Chen C."/>
            <person name="Cichocki N."/>
            <person name="Clum A."/>
            <person name="Culley D."/>
            <person name="Crous P.W."/>
            <person name="Fauchery L."/>
            <person name="Girlanda M."/>
            <person name="Hayes R.D."/>
            <person name="Keri Z."/>
            <person name="LaButti K."/>
            <person name="Lipzen A."/>
            <person name="Lombard V."/>
            <person name="Magnuson J."/>
            <person name="Maillard F."/>
            <person name="Murat C."/>
            <person name="Nolan M."/>
            <person name="Ohm R.A."/>
            <person name="Pangilinan J."/>
            <person name="Pereira M.F."/>
            <person name="Perotto S."/>
            <person name="Peter M."/>
            <person name="Pfister S."/>
            <person name="Riley R."/>
            <person name="Sitrit Y."/>
            <person name="Stielow J.B."/>
            <person name="Szollosi G."/>
            <person name="Zifcakova L."/>
            <person name="Stursova M."/>
            <person name="Spatafora J.W."/>
            <person name="Tedersoo L."/>
            <person name="Vaario L.M."/>
            <person name="Yamada A."/>
            <person name="Yan M."/>
            <person name="Wang P."/>
            <person name="Xu J."/>
            <person name="Bruns T."/>
            <person name="Baldrian P."/>
            <person name="Vilgalys R."/>
            <person name="Dunand C."/>
            <person name="Henrissat B."/>
            <person name="Grigoriev I.V."/>
            <person name="Hibbett D."/>
            <person name="Nagy L.G."/>
            <person name="Martin F.M."/>
        </authorList>
    </citation>
    <scope>NUCLEOTIDE SEQUENCE</scope>
    <source>
        <strain evidence="5">Prilba</strain>
    </source>
</reference>
<keyword evidence="3 4" id="KW-0687">Ribonucleoprotein</keyword>
<accession>A0A9P5TD69</accession>